<dbReference type="KEGG" id="hat:RC74_10940"/>
<proteinExistence type="predicted"/>
<accession>A0A126V048</accession>
<evidence type="ECO:0000313" key="1">
    <source>
        <dbReference type="EMBL" id="AML51708.1"/>
    </source>
</evidence>
<dbReference type="Proteomes" id="UP000070371">
    <property type="component" value="Chromosome"/>
</dbReference>
<dbReference type="AlphaFoldDB" id="A0A126V048"/>
<reference evidence="1 2" key="1">
    <citation type="submission" date="2016-02" db="EMBL/GenBank/DDBJ databases">
        <title>Complete genome sequence of Halocynthiibacter arcticus PAMC 20958t from arctic marine sediment.</title>
        <authorList>
            <person name="Lee Y.M."/>
            <person name="Baek K."/>
            <person name="Lee H.K."/>
            <person name="Shin S.C."/>
        </authorList>
    </citation>
    <scope>NUCLEOTIDE SEQUENCE [LARGE SCALE GENOMIC DNA]</scope>
    <source>
        <strain evidence="1">PAMC 20958</strain>
    </source>
</reference>
<dbReference type="STRING" id="1579316.RC74_10940"/>
<protein>
    <submittedName>
        <fullName evidence="1">Uncharacterized protein</fullName>
    </submittedName>
</protein>
<keyword evidence="2" id="KW-1185">Reference proteome</keyword>
<evidence type="ECO:0000313" key="2">
    <source>
        <dbReference type="Proteomes" id="UP000070371"/>
    </source>
</evidence>
<dbReference type="RefSeq" id="WP_039004130.1">
    <property type="nucleotide sequence ID" value="NZ_CP014327.1"/>
</dbReference>
<name>A0A126V048_9RHOB</name>
<dbReference type="EMBL" id="CP014327">
    <property type="protein sequence ID" value="AML51708.1"/>
    <property type="molecule type" value="Genomic_DNA"/>
</dbReference>
<dbReference type="OrthoDB" id="9850166at2"/>
<sequence length="724" mass="79778">MKNPLIVCAFIVASPSPLYAEWDNTEWALNELKSVYKCGFCLVADEEYRDIYAIRLPKMEAIVTLELNEISEWMSSIPFRQADLPNNPGPAPYYVISPRGRDDRVQEILASRAASYHPSDGIELNFSNFISPLWDGGAYDRDIMIDNSTTLAHEIYHGVQSAMVPGEEEHPPTWFTESTPEAVGRAWAESKHGELFFNDKDYAQPLHNPDNIYNRDHFFYYLGDILQSEPTIAYLGDLDAKSGHDGHDGLLWLDTFLKGRDELKTGAAGVGLAEVYPRFIAAHAPDNTYFGSSDGEKQLSTSIAAGASSANDADVPPRHIEAVATTYAKMSGVFTGTWSGMDGQDRIYVNIVSIDQAERKDETRLIVGSILVPKGERYLTPVYAEAGEPKNPMHVRVTNVAETPYESTSQKVNLKLETAQIAIPLPTCMSQGREFELTIISPLAGAELQGLLGPGLSELRVSAGTLSADLSTYTAPDREQDVYFSITLPTIDGTTKEVLFKPVEVSDSCTPPLVGNMVASFNGDLRDFWHSFGLNSHGSTHWRAVLNIQTGTPKAHPFEMDVLIYPDDGSTFQLSGSSEFISCNRSDPATCNHSTKETYRGSGSIVVGRGNLEIVSDGENIWLEASLPVSTDMVNRGPFSYTQTIPTRWNIACVSADPWWHFAGDQHAIFIHGGRTAKLDGSWIDGSRKEIEFDCNETWGGDITDTGEYSASMHLQGLVRVKPQ</sequence>
<organism evidence="1 2">
    <name type="scientific">Falsihalocynthiibacter arcticus</name>
    <dbReference type="NCBI Taxonomy" id="1579316"/>
    <lineage>
        <taxon>Bacteria</taxon>
        <taxon>Pseudomonadati</taxon>
        <taxon>Pseudomonadota</taxon>
        <taxon>Alphaproteobacteria</taxon>
        <taxon>Rhodobacterales</taxon>
        <taxon>Roseobacteraceae</taxon>
        <taxon>Falsihalocynthiibacter</taxon>
    </lineage>
</organism>
<gene>
    <name evidence="1" type="ORF">RC74_10940</name>
</gene>